<dbReference type="STRING" id="1121416.SAMN02745220_01029"/>
<evidence type="ECO:0000256" key="1">
    <source>
        <dbReference type="SAM" id="Phobius"/>
    </source>
</evidence>
<accession>A0A1M7Y0S5</accession>
<keyword evidence="1" id="KW-0812">Transmembrane</keyword>
<keyword evidence="1" id="KW-1133">Transmembrane helix</keyword>
<keyword evidence="3" id="KW-1185">Reference proteome</keyword>
<dbReference type="AlphaFoldDB" id="A0A1M7Y0S5"/>
<organism evidence="2 3">
    <name type="scientific">Desulfopila aestuarii DSM 18488</name>
    <dbReference type="NCBI Taxonomy" id="1121416"/>
    <lineage>
        <taxon>Bacteria</taxon>
        <taxon>Pseudomonadati</taxon>
        <taxon>Thermodesulfobacteriota</taxon>
        <taxon>Desulfobulbia</taxon>
        <taxon>Desulfobulbales</taxon>
        <taxon>Desulfocapsaceae</taxon>
        <taxon>Desulfopila</taxon>
    </lineage>
</organism>
<proteinExistence type="predicted"/>
<protein>
    <submittedName>
        <fullName evidence="2">Uncharacterized protein</fullName>
    </submittedName>
</protein>
<evidence type="ECO:0000313" key="3">
    <source>
        <dbReference type="Proteomes" id="UP000184603"/>
    </source>
</evidence>
<name>A0A1M7Y0S5_9BACT</name>
<dbReference type="EMBL" id="FRFE01000004">
    <property type="protein sequence ID" value="SHO45301.1"/>
    <property type="molecule type" value="Genomic_DNA"/>
</dbReference>
<sequence length="47" mass="5084">MINLPEGFDAAQLFADFFSLAAPFVGIAFLIACGFLIVNYLGSVDFH</sequence>
<reference evidence="2 3" key="1">
    <citation type="submission" date="2016-12" db="EMBL/GenBank/DDBJ databases">
        <authorList>
            <person name="Song W.-J."/>
            <person name="Kurnit D.M."/>
        </authorList>
    </citation>
    <scope>NUCLEOTIDE SEQUENCE [LARGE SCALE GENOMIC DNA]</scope>
    <source>
        <strain evidence="2 3">DSM 18488</strain>
    </source>
</reference>
<feature type="transmembrane region" description="Helical" evidence="1">
    <location>
        <begin position="20"/>
        <end position="41"/>
    </location>
</feature>
<gene>
    <name evidence="2" type="ORF">SAMN02745220_01029</name>
</gene>
<keyword evidence="1" id="KW-0472">Membrane</keyword>
<evidence type="ECO:0000313" key="2">
    <source>
        <dbReference type="EMBL" id="SHO45301.1"/>
    </source>
</evidence>
<dbReference type="Proteomes" id="UP000184603">
    <property type="component" value="Unassembled WGS sequence"/>
</dbReference>
<dbReference type="RefSeq" id="WP_159441226.1">
    <property type="nucleotide sequence ID" value="NZ_FRFE01000004.1"/>
</dbReference>